<evidence type="ECO:0000259" key="5">
    <source>
        <dbReference type="Pfam" id="PF00139"/>
    </source>
</evidence>
<dbReference type="PANTHER" id="PTHR32401">
    <property type="entry name" value="CONCANAVALIN A-LIKE LECTIN FAMILY PROTEIN"/>
    <property type="match status" value="1"/>
</dbReference>
<dbReference type="AlphaFoldDB" id="A0A811QXV7"/>
<feature type="transmembrane region" description="Helical" evidence="3">
    <location>
        <begin position="291"/>
        <end position="315"/>
    </location>
</feature>
<reference evidence="6" key="1">
    <citation type="submission" date="2020-10" db="EMBL/GenBank/DDBJ databases">
        <authorList>
            <person name="Han B."/>
            <person name="Lu T."/>
            <person name="Zhao Q."/>
            <person name="Huang X."/>
            <person name="Zhao Y."/>
        </authorList>
    </citation>
    <scope>NUCLEOTIDE SEQUENCE</scope>
</reference>
<dbReference type="Gene3D" id="2.60.120.200">
    <property type="match status" value="1"/>
</dbReference>
<evidence type="ECO:0000313" key="7">
    <source>
        <dbReference type="Proteomes" id="UP000604825"/>
    </source>
</evidence>
<dbReference type="InterPro" id="IPR001220">
    <property type="entry name" value="Legume_lectin_dom"/>
</dbReference>
<evidence type="ECO:0000256" key="3">
    <source>
        <dbReference type="SAM" id="Phobius"/>
    </source>
</evidence>
<proteinExistence type="inferred from homology"/>
<comment type="similarity">
    <text evidence="1">Belongs to the leguminous lectin family.</text>
</comment>
<dbReference type="InterPro" id="IPR050258">
    <property type="entry name" value="Leguminous_Lectin"/>
</dbReference>
<keyword evidence="3" id="KW-1133">Transmembrane helix</keyword>
<dbReference type="SUPFAM" id="SSF49899">
    <property type="entry name" value="Concanavalin A-like lectins/glucanases"/>
    <property type="match status" value="1"/>
</dbReference>
<gene>
    <name evidence="6" type="ORF">NCGR_LOCUS44662</name>
</gene>
<feature type="domain" description="Legume lectin" evidence="5">
    <location>
        <begin position="36"/>
        <end position="279"/>
    </location>
</feature>
<dbReference type="InterPro" id="IPR013320">
    <property type="entry name" value="ConA-like_dom_sf"/>
</dbReference>
<dbReference type="Pfam" id="PF00139">
    <property type="entry name" value="Lectin_legB"/>
    <property type="match status" value="1"/>
</dbReference>
<name>A0A811QXV7_9POAL</name>
<dbReference type="Proteomes" id="UP000604825">
    <property type="component" value="Unassembled WGS sequence"/>
</dbReference>
<dbReference type="PANTHER" id="PTHR32401:SF48">
    <property type="entry name" value="LEGUME LECTIN DOMAIN-CONTAINING PROTEIN"/>
    <property type="match status" value="1"/>
</dbReference>
<dbReference type="GO" id="GO:0030246">
    <property type="term" value="F:carbohydrate binding"/>
    <property type="evidence" value="ECO:0007669"/>
    <property type="project" value="UniProtKB-KW"/>
</dbReference>
<sequence>MSCLRILLLGPLFLCSGISGSLASSAGCSCGDSSTHDFSSFSSGSADELVLLKDAEISNGVLHLTADDSRNRNRSGAALLPAPVMLWCQDPEDVKQNASFKASFTMGIMERRGDGGLAFVLVPSLNSPPLDILGLSNNPSSMATSSSTSSGFVTFTFDTVKQSYDPDGNRSIISINAGVSVSDDVVARSSLNITVPTNLQAATKNFTVWIEYNNGAGRHDRAVSIYMNVQGQAKPDKAAIDVALNLSDHLPQRAFVGLLAWTDVSSELQSVLSWNLKVTLPGDGTSIDWRVILPAVLGGIAFTGIMNLFVAVFYFNSKYNKLKMELSFSQSPSSGDMHA</sequence>
<evidence type="ECO:0000313" key="6">
    <source>
        <dbReference type="EMBL" id="CAD6261241.1"/>
    </source>
</evidence>
<evidence type="ECO:0000256" key="4">
    <source>
        <dbReference type="SAM" id="SignalP"/>
    </source>
</evidence>
<evidence type="ECO:0000256" key="2">
    <source>
        <dbReference type="ARBA" id="ARBA00022734"/>
    </source>
</evidence>
<keyword evidence="3" id="KW-0472">Membrane</keyword>
<dbReference type="EMBL" id="CAJGYO010000011">
    <property type="protein sequence ID" value="CAD6261241.1"/>
    <property type="molecule type" value="Genomic_DNA"/>
</dbReference>
<keyword evidence="4" id="KW-0732">Signal</keyword>
<evidence type="ECO:0000256" key="1">
    <source>
        <dbReference type="ARBA" id="ARBA00007606"/>
    </source>
</evidence>
<accession>A0A811QXV7</accession>
<keyword evidence="7" id="KW-1185">Reference proteome</keyword>
<comment type="caution">
    <text evidence="6">The sequence shown here is derived from an EMBL/GenBank/DDBJ whole genome shotgun (WGS) entry which is preliminary data.</text>
</comment>
<keyword evidence="3" id="KW-0812">Transmembrane</keyword>
<feature type="signal peptide" evidence="4">
    <location>
        <begin position="1"/>
        <end position="23"/>
    </location>
</feature>
<organism evidence="6 7">
    <name type="scientific">Miscanthus lutarioriparius</name>
    <dbReference type="NCBI Taxonomy" id="422564"/>
    <lineage>
        <taxon>Eukaryota</taxon>
        <taxon>Viridiplantae</taxon>
        <taxon>Streptophyta</taxon>
        <taxon>Embryophyta</taxon>
        <taxon>Tracheophyta</taxon>
        <taxon>Spermatophyta</taxon>
        <taxon>Magnoliopsida</taxon>
        <taxon>Liliopsida</taxon>
        <taxon>Poales</taxon>
        <taxon>Poaceae</taxon>
        <taxon>PACMAD clade</taxon>
        <taxon>Panicoideae</taxon>
        <taxon>Andropogonodae</taxon>
        <taxon>Andropogoneae</taxon>
        <taxon>Saccharinae</taxon>
        <taxon>Miscanthus</taxon>
    </lineage>
</organism>
<dbReference type="PROSITE" id="PS51257">
    <property type="entry name" value="PROKAR_LIPOPROTEIN"/>
    <property type="match status" value="1"/>
</dbReference>
<feature type="chain" id="PRO_5032890615" description="Legume lectin domain-containing protein" evidence="4">
    <location>
        <begin position="24"/>
        <end position="339"/>
    </location>
</feature>
<keyword evidence="2" id="KW-0430">Lectin</keyword>
<protein>
    <recommendedName>
        <fullName evidence="5">Legume lectin domain-containing protein</fullName>
    </recommendedName>
</protein>